<dbReference type="InterPro" id="IPR014729">
    <property type="entry name" value="Rossmann-like_a/b/a_fold"/>
</dbReference>
<feature type="binding site" evidence="19">
    <location>
        <position position="272"/>
    </location>
    <ligand>
        <name>ATP</name>
        <dbReference type="ChEBI" id="CHEBI:30616"/>
    </ligand>
</feature>
<dbReference type="GO" id="GO:0016301">
    <property type="term" value="F:kinase activity"/>
    <property type="evidence" value="ECO:0007669"/>
    <property type="project" value="UniProtKB-KW"/>
</dbReference>
<evidence type="ECO:0000256" key="18">
    <source>
        <dbReference type="ARBA" id="ARBA00080570"/>
    </source>
</evidence>
<dbReference type="PANTHER" id="PTHR43209">
    <property type="entry name" value="TRNA SULFURTRANSFERASE"/>
    <property type="match status" value="1"/>
</dbReference>
<feature type="binding site" evidence="19">
    <location>
        <begin position="215"/>
        <end position="216"/>
    </location>
    <ligand>
        <name>ATP</name>
        <dbReference type="ChEBI" id="CHEBI:30616"/>
    </ligand>
</feature>
<evidence type="ECO:0000313" key="22">
    <source>
        <dbReference type="Proteomes" id="UP000051445"/>
    </source>
</evidence>
<dbReference type="CDD" id="cd01712">
    <property type="entry name" value="PPase_ThiI"/>
    <property type="match status" value="1"/>
</dbReference>
<dbReference type="UniPathway" id="UPA00060"/>
<comment type="subcellular location">
    <subcellularLocation>
        <location evidence="1 19">Cytoplasm</location>
    </subcellularLocation>
</comment>
<gene>
    <name evidence="19" type="primary">thiI</name>
    <name evidence="21" type="ORF">FD27_GL001614</name>
</gene>
<evidence type="ECO:0000256" key="10">
    <source>
        <dbReference type="ARBA" id="ARBA00050570"/>
    </source>
</evidence>
<comment type="caution">
    <text evidence="21">The sequence shown here is derived from an EMBL/GenBank/DDBJ whole genome shotgun (WGS) entry which is preliminary data.</text>
</comment>
<sequence>MEGDELVEYTEIMVRYGELSTKGHNKKNFIDRLGANVRKALHRFEQVKVHAQRDRLHVELNGANYDQVMNRLKDVFGIQNFSPSIRVDKTFAATAAAAVKMVQEQVDHPITFKINTRRSDHKFPIDTFEMNDRLGGYLLQKFPDLLKVDVHHPDLTIRVEIRLNGIFLSSETIQGAGGLPVGTAGKGMMMLSGGIDSPVAAYLGMKRGVSMEMVHFFSPPYTSPQALAKAKQLTAKLARYSGSIRFIQVPFAEIQETVKEKVPEGYLMTVQRRMMLRLAAALTMKRHGLAIFNGESLGQVASQTMESMLVINDVTNLPVLRPVLSFDKTEIIALAKQIDTYDLSILPYEDCCTVFTPPSPKTKPNLERTRKYEQRLDIDGLIKRALDGIKITEIHNGEDFLNQNEDVFAELL</sequence>
<evidence type="ECO:0000256" key="12">
    <source>
        <dbReference type="ARBA" id="ARBA00058382"/>
    </source>
</evidence>
<dbReference type="EMBL" id="AZER01000004">
    <property type="protein sequence ID" value="KRL28616.1"/>
    <property type="molecule type" value="Genomic_DNA"/>
</dbReference>
<dbReference type="HAMAP" id="MF_00021">
    <property type="entry name" value="ThiI"/>
    <property type="match status" value="1"/>
</dbReference>
<evidence type="ECO:0000256" key="1">
    <source>
        <dbReference type="ARBA" id="ARBA00004496"/>
    </source>
</evidence>
<dbReference type="SMART" id="SM00981">
    <property type="entry name" value="THUMP"/>
    <property type="match status" value="1"/>
</dbReference>
<dbReference type="GO" id="GO:0009229">
    <property type="term" value="P:thiamine diphosphate biosynthetic process"/>
    <property type="evidence" value="ECO:0007669"/>
    <property type="project" value="UniProtKB-UniRule"/>
</dbReference>
<feature type="binding site" evidence="19">
    <location>
        <position position="294"/>
    </location>
    <ligand>
        <name>ATP</name>
        <dbReference type="ChEBI" id="CHEBI:30616"/>
    </ligand>
</feature>
<dbReference type="SUPFAM" id="SSF143437">
    <property type="entry name" value="THUMP domain-like"/>
    <property type="match status" value="1"/>
</dbReference>
<keyword evidence="5 19" id="KW-0808">Transferase</keyword>
<keyword evidence="22" id="KW-1185">Reference proteome</keyword>
<dbReference type="GO" id="GO:0005829">
    <property type="term" value="C:cytosol"/>
    <property type="evidence" value="ECO:0007669"/>
    <property type="project" value="TreeGrafter"/>
</dbReference>
<dbReference type="CDD" id="cd11716">
    <property type="entry name" value="THUMP_ThiI"/>
    <property type="match status" value="1"/>
</dbReference>
<evidence type="ECO:0000256" key="5">
    <source>
        <dbReference type="ARBA" id="ARBA00022679"/>
    </source>
</evidence>
<evidence type="ECO:0000256" key="4">
    <source>
        <dbReference type="ARBA" id="ARBA00022555"/>
    </source>
</evidence>
<keyword evidence="4 19" id="KW-0820">tRNA-binding</keyword>
<evidence type="ECO:0000256" key="7">
    <source>
        <dbReference type="ARBA" id="ARBA00022840"/>
    </source>
</evidence>
<dbReference type="InterPro" id="IPR049962">
    <property type="entry name" value="THUMP_ThiI"/>
</dbReference>
<dbReference type="InterPro" id="IPR003720">
    <property type="entry name" value="tRNA_STrfase"/>
</dbReference>
<evidence type="ECO:0000256" key="11">
    <source>
        <dbReference type="ARBA" id="ARBA00052330"/>
    </source>
</evidence>
<dbReference type="Gene3D" id="3.40.50.620">
    <property type="entry name" value="HUPs"/>
    <property type="match status" value="1"/>
</dbReference>
<dbReference type="GO" id="GO:0052837">
    <property type="term" value="P:thiazole biosynthetic process"/>
    <property type="evidence" value="ECO:0007669"/>
    <property type="project" value="TreeGrafter"/>
</dbReference>
<dbReference type="SUPFAM" id="SSF52402">
    <property type="entry name" value="Adenine nucleotide alpha hydrolases-like"/>
    <property type="match status" value="1"/>
</dbReference>
<dbReference type="InterPro" id="IPR054173">
    <property type="entry name" value="ThiI_fer"/>
</dbReference>
<comment type="catalytic activity">
    <reaction evidence="10 19">
        <text>[ThiI sulfur-carrier protein]-S-sulfanyl-L-cysteine + a uridine in tRNA + 2 reduced [2Fe-2S]-[ferredoxin] + ATP + H(+) = [ThiI sulfur-carrier protein]-L-cysteine + a 4-thiouridine in tRNA + 2 oxidized [2Fe-2S]-[ferredoxin] + AMP + diphosphate</text>
        <dbReference type="Rhea" id="RHEA:24176"/>
        <dbReference type="Rhea" id="RHEA-COMP:10000"/>
        <dbReference type="Rhea" id="RHEA-COMP:10001"/>
        <dbReference type="Rhea" id="RHEA-COMP:13337"/>
        <dbReference type="Rhea" id="RHEA-COMP:13338"/>
        <dbReference type="Rhea" id="RHEA-COMP:13339"/>
        <dbReference type="Rhea" id="RHEA-COMP:13340"/>
        <dbReference type="ChEBI" id="CHEBI:15378"/>
        <dbReference type="ChEBI" id="CHEBI:29950"/>
        <dbReference type="ChEBI" id="CHEBI:30616"/>
        <dbReference type="ChEBI" id="CHEBI:33019"/>
        <dbReference type="ChEBI" id="CHEBI:33737"/>
        <dbReference type="ChEBI" id="CHEBI:33738"/>
        <dbReference type="ChEBI" id="CHEBI:61963"/>
        <dbReference type="ChEBI" id="CHEBI:65315"/>
        <dbReference type="ChEBI" id="CHEBI:136798"/>
        <dbReference type="ChEBI" id="CHEBI:456215"/>
        <dbReference type="EC" id="2.8.1.4"/>
    </reaction>
</comment>
<dbReference type="InterPro" id="IPR020536">
    <property type="entry name" value="ThiI_AANH"/>
</dbReference>
<protein>
    <recommendedName>
        <fullName evidence="15 19">Probable tRNA sulfurtransferase</fullName>
        <ecNumber evidence="14 19">2.8.1.4</ecNumber>
    </recommendedName>
    <alternativeName>
        <fullName evidence="16 19">Sulfur carrier protein ThiS sulfurtransferase</fullName>
    </alternativeName>
    <alternativeName>
        <fullName evidence="17 19">Thiamine biosynthesis protein ThiI</fullName>
    </alternativeName>
    <alternativeName>
        <fullName evidence="18 19">tRNA 4-thiouridine synthase</fullName>
    </alternativeName>
</protein>
<dbReference type="Pfam" id="PF02568">
    <property type="entry name" value="ThiI"/>
    <property type="match status" value="1"/>
</dbReference>
<keyword evidence="8 19" id="KW-0694">RNA-binding</keyword>
<evidence type="ECO:0000256" key="9">
    <source>
        <dbReference type="ARBA" id="ARBA00022977"/>
    </source>
</evidence>
<evidence type="ECO:0000256" key="6">
    <source>
        <dbReference type="ARBA" id="ARBA00022741"/>
    </source>
</evidence>
<feature type="binding site" evidence="19">
    <location>
        <position position="303"/>
    </location>
    <ligand>
        <name>ATP</name>
        <dbReference type="ChEBI" id="CHEBI:30616"/>
    </ligand>
</feature>
<dbReference type="Pfam" id="PF02926">
    <property type="entry name" value="THUMP"/>
    <property type="match status" value="1"/>
</dbReference>
<dbReference type="InterPro" id="IPR004114">
    <property type="entry name" value="THUMP_dom"/>
</dbReference>
<dbReference type="GO" id="GO:0140741">
    <property type="term" value="F:tRNA-uracil-4 sulfurtransferase activity"/>
    <property type="evidence" value="ECO:0007669"/>
    <property type="project" value="UniProtKB-EC"/>
</dbReference>
<keyword evidence="7 19" id="KW-0067">ATP-binding</keyword>
<evidence type="ECO:0000313" key="21">
    <source>
        <dbReference type="EMBL" id="KRL28616.1"/>
    </source>
</evidence>
<dbReference type="Pfam" id="PF22025">
    <property type="entry name" value="ThiI_fer"/>
    <property type="match status" value="1"/>
</dbReference>
<dbReference type="GO" id="GO:0000049">
    <property type="term" value="F:tRNA binding"/>
    <property type="evidence" value="ECO:0007669"/>
    <property type="project" value="UniProtKB-UniRule"/>
</dbReference>
<dbReference type="STRING" id="1423746.FD27_GL001614"/>
<dbReference type="Gene3D" id="3.30.2130.30">
    <property type="match status" value="1"/>
</dbReference>
<proteinExistence type="inferred from homology"/>
<dbReference type="EC" id="2.8.1.4" evidence="14 19"/>
<comment type="pathway">
    <text evidence="2 19">Cofactor biosynthesis; thiamine diphosphate biosynthesis.</text>
</comment>
<organism evidence="21 22">
    <name type="scientific">Limosilactobacillus frumenti DSM 13145</name>
    <dbReference type="NCBI Taxonomy" id="1423746"/>
    <lineage>
        <taxon>Bacteria</taxon>
        <taxon>Bacillati</taxon>
        <taxon>Bacillota</taxon>
        <taxon>Bacilli</taxon>
        <taxon>Lactobacillales</taxon>
        <taxon>Lactobacillaceae</taxon>
        <taxon>Limosilactobacillus</taxon>
    </lineage>
</organism>
<evidence type="ECO:0000256" key="16">
    <source>
        <dbReference type="ARBA" id="ARBA00075337"/>
    </source>
</evidence>
<dbReference type="PATRIC" id="fig|1423746.3.peg.1644"/>
<dbReference type="GO" id="GO:0009228">
    <property type="term" value="P:thiamine biosynthetic process"/>
    <property type="evidence" value="ECO:0007669"/>
    <property type="project" value="UniProtKB-KW"/>
</dbReference>
<dbReference type="PANTHER" id="PTHR43209:SF1">
    <property type="entry name" value="TRNA SULFURTRANSFERASE"/>
    <property type="match status" value="1"/>
</dbReference>
<name>A0A0R1PJ12_9LACO</name>
<evidence type="ECO:0000256" key="14">
    <source>
        <dbReference type="ARBA" id="ARBA00066827"/>
    </source>
</evidence>
<dbReference type="InterPro" id="IPR050102">
    <property type="entry name" value="tRNA_sulfurtransferase_ThiI"/>
</dbReference>
<keyword evidence="9 19" id="KW-0784">Thiamine biosynthesis</keyword>
<dbReference type="GO" id="GO:0004810">
    <property type="term" value="F:CCA tRNA nucleotidyltransferase activity"/>
    <property type="evidence" value="ECO:0007669"/>
    <property type="project" value="InterPro"/>
</dbReference>
<dbReference type="AlphaFoldDB" id="A0A0R1PJ12"/>
<comment type="similarity">
    <text evidence="13 19">Belongs to the ThiI family.</text>
</comment>
<dbReference type="InterPro" id="IPR049961">
    <property type="entry name" value="ThiI_N"/>
</dbReference>
<dbReference type="GO" id="GO:0005524">
    <property type="term" value="F:ATP binding"/>
    <property type="evidence" value="ECO:0007669"/>
    <property type="project" value="UniProtKB-UniRule"/>
</dbReference>
<dbReference type="GO" id="GO:0002937">
    <property type="term" value="P:tRNA 4-thiouridine biosynthesis"/>
    <property type="evidence" value="ECO:0007669"/>
    <property type="project" value="TreeGrafter"/>
</dbReference>
<evidence type="ECO:0000256" key="8">
    <source>
        <dbReference type="ARBA" id="ARBA00022884"/>
    </source>
</evidence>
<evidence type="ECO:0000259" key="20">
    <source>
        <dbReference type="PROSITE" id="PS51165"/>
    </source>
</evidence>
<comment type="function">
    <text evidence="12 19">Catalyzes the ATP-dependent transfer of a sulfur to tRNA to produce 4-thiouridine in position 8 of tRNAs, which functions as a near-UV photosensor. Also catalyzes the transfer of sulfur to the sulfur carrier protein ThiS, forming ThiS-thiocarboxylate. This is a step in the synthesis of thiazole, in the thiamine biosynthesis pathway. The sulfur is donated as persulfide by IscS.</text>
</comment>
<dbReference type="Proteomes" id="UP000051445">
    <property type="component" value="Unassembled WGS sequence"/>
</dbReference>
<evidence type="ECO:0000256" key="13">
    <source>
        <dbReference type="ARBA" id="ARBA00061472"/>
    </source>
</evidence>
<feature type="domain" description="THUMP" evidence="20">
    <location>
        <begin position="66"/>
        <end position="172"/>
    </location>
</feature>
<feature type="binding site" evidence="19">
    <location>
        <begin position="190"/>
        <end position="191"/>
    </location>
    <ligand>
        <name>ATP</name>
        <dbReference type="ChEBI" id="CHEBI:30616"/>
    </ligand>
</feature>
<dbReference type="PROSITE" id="PS51165">
    <property type="entry name" value="THUMP"/>
    <property type="match status" value="1"/>
</dbReference>
<evidence type="ECO:0000256" key="17">
    <source>
        <dbReference type="ARBA" id="ARBA00077849"/>
    </source>
</evidence>
<evidence type="ECO:0000256" key="19">
    <source>
        <dbReference type="HAMAP-Rule" id="MF_00021"/>
    </source>
</evidence>
<dbReference type="NCBIfam" id="TIGR00342">
    <property type="entry name" value="tRNA uracil 4-sulfurtransferase ThiI"/>
    <property type="match status" value="1"/>
</dbReference>
<evidence type="ECO:0000256" key="2">
    <source>
        <dbReference type="ARBA" id="ARBA00004948"/>
    </source>
</evidence>
<dbReference type="FunFam" id="3.40.50.620:FF:000053">
    <property type="entry name" value="Probable tRNA sulfurtransferase"/>
    <property type="match status" value="1"/>
</dbReference>
<comment type="catalytic activity">
    <reaction evidence="11 19">
        <text>[ThiS sulfur-carrier protein]-C-terminal Gly-Gly-AMP + S-sulfanyl-L-cysteinyl-[cysteine desulfurase] + AH2 = [ThiS sulfur-carrier protein]-C-terminal-Gly-aminoethanethioate + L-cysteinyl-[cysteine desulfurase] + A + AMP + 2 H(+)</text>
        <dbReference type="Rhea" id="RHEA:43340"/>
        <dbReference type="Rhea" id="RHEA-COMP:12157"/>
        <dbReference type="Rhea" id="RHEA-COMP:12158"/>
        <dbReference type="Rhea" id="RHEA-COMP:12910"/>
        <dbReference type="Rhea" id="RHEA-COMP:19908"/>
        <dbReference type="ChEBI" id="CHEBI:13193"/>
        <dbReference type="ChEBI" id="CHEBI:15378"/>
        <dbReference type="ChEBI" id="CHEBI:17499"/>
        <dbReference type="ChEBI" id="CHEBI:29950"/>
        <dbReference type="ChEBI" id="CHEBI:61963"/>
        <dbReference type="ChEBI" id="CHEBI:90618"/>
        <dbReference type="ChEBI" id="CHEBI:232372"/>
        <dbReference type="ChEBI" id="CHEBI:456215"/>
    </reaction>
</comment>
<evidence type="ECO:0000256" key="15">
    <source>
        <dbReference type="ARBA" id="ARBA00071867"/>
    </source>
</evidence>
<reference evidence="21 22" key="1">
    <citation type="journal article" date="2015" name="Genome Announc.">
        <title>Expanding the biotechnology potential of lactobacilli through comparative genomics of 213 strains and associated genera.</title>
        <authorList>
            <person name="Sun Z."/>
            <person name="Harris H.M."/>
            <person name="McCann A."/>
            <person name="Guo C."/>
            <person name="Argimon S."/>
            <person name="Zhang W."/>
            <person name="Yang X."/>
            <person name="Jeffery I.B."/>
            <person name="Cooney J.C."/>
            <person name="Kagawa T.F."/>
            <person name="Liu W."/>
            <person name="Song Y."/>
            <person name="Salvetti E."/>
            <person name="Wrobel A."/>
            <person name="Rasinkangas P."/>
            <person name="Parkhill J."/>
            <person name="Rea M.C."/>
            <person name="O'Sullivan O."/>
            <person name="Ritari J."/>
            <person name="Douillard F.P."/>
            <person name="Paul Ross R."/>
            <person name="Yang R."/>
            <person name="Briner A.E."/>
            <person name="Felis G.E."/>
            <person name="de Vos W.M."/>
            <person name="Barrangou R."/>
            <person name="Klaenhammer T.R."/>
            <person name="Caufield P.W."/>
            <person name="Cui Y."/>
            <person name="Zhang H."/>
            <person name="O'Toole P.W."/>
        </authorList>
    </citation>
    <scope>NUCLEOTIDE SEQUENCE [LARGE SCALE GENOMIC DNA]</scope>
    <source>
        <strain evidence="21 22">DSM 13145</strain>
    </source>
</reference>
<accession>A0A0R1PJ12</accession>
<keyword evidence="21" id="KW-0418">Kinase</keyword>
<keyword evidence="6 19" id="KW-0547">Nucleotide-binding</keyword>
<keyword evidence="3 19" id="KW-0963">Cytoplasm</keyword>
<evidence type="ECO:0000256" key="3">
    <source>
        <dbReference type="ARBA" id="ARBA00022490"/>
    </source>
</evidence>